<evidence type="ECO:0000256" key="1">
    <source>
        <dbReference type="SAM" id="MobiDB-lite"/>
    </source>
</evidence>
<evidence type="ECO:0000313" key="4">
    <source>
        <dbReference type="EMBL" id="OAV92558.1"/>
    </source>
</evidence>
<evidence type="ECO:0000313" key="5">
    <source>
        <dbReference type="EnsemblFungi" id="PTTG_06636-t43_1-p1"/>
    </source>
</evidence>
<evidence type="ECO:0000313" key="6">
    <source>
        <dbReference type="Proteomes" id="UP000005240"/>
    </source>
</evidence>
<reference evidence="4" key="2">
    <citation type="submission" date="2016-05" db="EMBL/GenBank/DDBJ databases">
        <title>Comparative analysis highlights variable genome content of wheat rusts and divergence of the mating loci.</title>
        <authorList>
            <person name="Cuomo C.A."/>
            <person name="Bakkeren G."/>
            <person name="Szabo L."/>
            <person name="Khalil H."/>
            <person name="Joly D."/>
            <person name="Goldberg J."/>
            <person name="Young S."/>
            <person name="Zeng Q."/>
            <person name="Fellers J."/>
        </authorList>
    </citation>
    <scope>NUCLEOTIDE SEQUENCE [LARGE SCALE GENOMIC DNA]</scope>
    <source>
        <strain evidence="4">1-1 BBBD Race 1</strain>
    </source>
</reference>
<dbReference type="OrthoDB" id="3366756at2759"/>
<accession>A0A180GJD9</accession>
<dbReference type="Proteomes" id="UP000005240">
    <property type="component" value="Unassembled WGS sequence"/>
</dbReference>
<feature type="signal peptide" evidence="3">
    <location>
        <begin position="1"/>
        <end position="19"/>
    </location>
</feature>
<dbReference type="VEuPathDB" id="FungiDB:PTTG_06636"/>
<reference evidence="4" key="1">
    <citation type="submission" date="2009-11" db="EMBL/GenBank/DDBJ databases">
        <authorList>
            <consortium name="The Broad Institute Genome Sequencing Platform"/>
            <person name="Ward D."/>
            <person name="Feldgarden M."/>
            <person name="Earl A."/>
            <person name="Young S.K."/>
            <person name="Zeng Q."/>
            <person name="Koehrsen M."/>
            <person name="Alvarado L."/>
            <person name="Berlin A."/>
            <person name="Bochicchio J."/>
            <person name="Borenstein D."/>
            <person name="Chapman S.B."/>
            <person name="Chen Z."/>
            <person name="Engels R."/>
            <person name="Freedman E."/>
            <person name="Gellesch M."/>
            <person name="Goldberg J."/>
            <person name="Griggs A."/>
            <person name="Gujja S."/>
            <person name="Heilman E."/>
            <person name="Heiman D."/>
            <person name="Hepburn T."/>
            <person name="Howarth C."/>
            <person name="Jen D."/>
            <person name="Larson L."/>
            <person name="Lewis B."/>
            <person name="Mehta T."/>
            <person name="Park D."/>
            <person name="Pearson M."/>
            <person name="Roberts A."/>
            <person name="Saif S."/>
            <person name="Shea T."/>
            <person name="Shenoy N."/>
            <person name="Sisk P."/>
            <person name="Stolte C."/>
            <person name="Sykes S."/>
            <person name="Thomson T."/>
            <person name="Walk T."/>
            <person name="White J."/>
            <person name="Yandava C."/>
            <person name="Izard J."/>
            <person name="Baranova O.V."/>
            <person name="Blanton J.M."/>
            <person name="Tanner A.C."/>
            <person name="Dewhirst F.E."/>
            <person name="Haas B."/>
            <person name="Nusbaum C."/>
            <person name="Birren B."/>
        </authorList>
    </citation>
    <scope>NUCLEOTIDE SEQUENCE [LARGE SCALE GENOMIC DNA]</scope>
    <source>
        <strain evidence="4">1-1 BBBD Race 1</strain>
    </source>
</reference>
<organism evidence="4">
    <name type="scientific">Puccinia triticina (isolate 1-1 / race 1 (BBBD))</name>
    <name type="common">Brown leaf rust fungus</name>
    <dbReference type="NCBI Taxonomy" id="630390"/>
    <lineage>
        <taxon>Eukaryota</taxon>
        <taxon>Fungi</taxon>
        <taxon>Dikarya</taxon>
        <taxon>Basidiomycota</taxon>
        <taxon>Pucciniomycotina</taxon>
        <taxon>Pucciniomycetes</taxon>
        <taxon>Pucciniales</taxon>
        <taxon>Pucciniaceae</taxon>
        <taxon>Puccinia</taxon>
    </lineage>
</organism>
<reference evidence="5" key="4">
    <citation type="submission" date="2025-05" db="UniProtKB">
        <authorList>
            <consortium name="EnsemblFungi"/>
        </authorList>
    </citation>
    <scope>IDENTIFICATION</scope>
    <source>
        <strain evidence="5">isolate 1-1 / race 1 (BBBD)</strain>
    </source>
</reference>
<dbReference type="AlphaFoldDB" id="A0A180GJD9"/>
<proteinExistence type="predicted"/>
<keyword evidence="3" id="KW-0732">Signal</keyword>
<keyword evidence="2" id="KW-1133">Transmembrane helix</keyword>
<keyword evidence="2" id="KW-0812">Transmembrane</keyword>
<protein>
    <recommendedName>
        <fullName evidence="7">PDZ domain-containing protein</fullName>
    </recommendedName>
</protein>
<feature type="chain" id="PRO_5008109974" description="PDZ domain-containing protein" evidence="3">
    <location>
        <begin position="20"/>
        <end position="419"/>
    </location>
</feature>
<evidence type="ECO:0000256" key="3">
    <source>
        <dbReference type="SAM" id="SignalP"/>
    </source>
</evidence>
<feature type="transmembrane region" description="Helical" evidence="2">
    <location>
        <begin position="352"/>
        <end position="376"/>
    </location>
</feature>
<keyword evidence="6" id="KW-1185">Reference proteome</keyword>
<dbReference type="EnsemblFungi" id="PTTG_06636-t43_1">
    <property type="protein sequence ID" value="PTTG_06636-t43_1-p1"/>
    <property type="gene ID" value="PTTG_06636"/>
</dbReference>
<gene>
    <name evidence="4" type="ORF">PTTG_06636</name>
</gene>
<evidence type="ECO:0008006" key="7">
    <source>
        <dbReference type="Google" id="ProtNLM"/>
    </source>
</evidence>
<feature type="region of interest" description="Disordered" evidence="1">
    <location>
        <begin position="285"/>
        <end position="311"/>
    </location>
</feature>
<sequence>MWSTYLTFLLAALTASSWAAPSPLTTSATTVATLSGLQSGNAHDGILIHVIRTEDLIADKLKSKPLLLEKLSHLLIRVELGNQSVAVNGHPLPMLPGARPLEVSVKLKQVQMLKMPKDSPLVPLGLTPPEVLSIADKYMSEGIVAAMLSVTQEPLVIEAMREDATPVQAEAYKVTIGIKILEVDGMSLSETDLPAVDLLHLIVHPDQADPTKVATVTTLAPEALSDPQPDPSLLGSSASMTPAGMLDAALDTTRASLASTLHALSNAMQGMAAHASGLLSGTRARKPCHKHHHHHHSNNKGAAAKSKAKPVELAAATKAPASSEQPTVRHSAVTAFRHRMRCFVKMVARSSLAVLLLGLPLALVLLVFSTLVSTLLRRRLEASEAAATVPPAYEAIPADEKLAEDQQIIIIHAADADKI</sequence>
<reference evidence="5 6" key="3">
    <citation type="journal article" date="2017" name="G3 (Bethesda)">
        <title>Comparative analysis highlights variable genome content of wheat rusts and divergence of the mating loci.</title>
        <authorList>
            <person name="Cuomo C.A."/>
            <person name="Bakkeren G."/>
            <person name="Khalil H.B."/>
            <person name="Panwar V."/>
            <person name="Joly D."/>
            <person name="Linning R."/>
            <person name="Sakthikumar S."/>
            <person name="Song X."/>
            <person name="Adiconis X."/>
            <person name="Fan L."/>
            <person name="Goldberg J.M."/>
            <person name="Levin J.Z."/>
            <person name="Young S."/>
            <person name="Zeng Q."/>
            <person name="Anikster Y."/>
            <person name="Bruce M."/>
            <person name="Wang M."/>
            <person name="Yin C."/>
            <person name="McCallum B."/>
            <person name="Szabo L.J."/>
            <person name="Hulbert S."/>
            <person name="Chen X."/>
            <person name="Fellers J.P."/>
        </authorList>
    </citation>
    <scope>NUCLEOTIDE SEQUENCE</scope>
    <source>
        <strain evidence="5">isolate 1-1 / race 1 (BBBD)</strain>
        <strain evidence="6">Isolate 1-1 / race 1 (BBBD)</strain>
    </source>
</reference>
<name>A0A180GJD9_PUCT1</name>
<dbReference type="EMBL" id="ADAS02000062">
    <property type="protein sequence ID" value="OAV92558.1"/>
    <property type="molecule type" value="Genomic_DNA"/>
</dbReference>
<feature type="compositionally biased region" description="Basic residues" evidence="1">
    <location>
        <begin position="285"/>
        <end position="298"/>
    </location>
</feature>
<evidence type="ECO:0000256" key="2">
    <source>
        <dbReference type="SAM" id="Phobius"/>
    </source>
</evidence>
<keyword evidence="2" id="KW-0472">Membrane</keyword>